<dbReference type="Pfam" id="PF13396">
    <property type="entry name" value="PLDc_N"/>
    <property type="match status" value="1"/>
</dbReference>
<dbReference type="RefSeq" id="WP_129189271.1">
    <property type="nucleotide sequence ID" value="NZ_CP035491.1"/>
</dbReference>
<evidence type="ECO:0000256" key="5">
    <source>
        <dbReference type="ARBA" id="ARBA00023136"/>
    </source>
</evidence>
<evidence type="ECO:0000256" key="6">
    <source>
        <dbReference type="SAM" id="Phobius"/>
    </source>
</evidence>
<evidence type="ECO:0000313" key="8">
    <source>
        <dbReference type="EMBL" id="QAY72736.1"/>
    </source>
</evidence>
<sequence>MNFWQSFWDVIWWTIWIFAFIAYLWAVIAIITDLFRDQSLNGWWKAVWIIFLLFFPFITALIYLIARGSGMAERAQKEARQAQQATNDYIRQAAGTSASPSDEIAKAKALLDSGTITAQEYDLLKARALAHPSNV</sequence>
<dbReference type="InterPro" id="IPR027379">
    <property type="entry name" value="CLS_N"/>
</dbReference>
<keyword evidence="5 6" id="KW-0472">Membrane</keyword>
<accession>A0A4P6FAS3</accession>
<evidence type="ECO:0000256" key="4">
    <source>
        <dbReference type="ARBA" id="ARBA00022989"/>
    </source>
</evidence>
<keyword evidence="9" id="KW-1185">Reference proteome</keyword>
<protein>
    <recommendedName>
        <fullName evidence="7">Cardiolipin synthase N-terminal domain-containing protein</fullName>
    </recommendedName>
</protein>
<evidence type="ECO:0000256" key="3">
    <source>
        <dbReference type="ARBA" id="ARBA00022692"/>
    </source>
</evidence>
<dbReference type="KEGG" id="agf:ET445_04660"/>
<dbReference type="OrthoDB" id="7596142at2"/>
<dbReference type="GO" id="GO:0005886">
    <property type="term" value="C:plasma membrane"/>
    <property type="evidence" value="ECO:0007669"/>
    <property type="project" value="UniProtKB-SubCell"/>
</dbReference>
<evidence type="ECO:0000259" key="7">
    <source>
        <dbReference type="Pfam" id="PF13396"/>
    </source>
</evidence>
<name>A0A4P6FAS3_9MICO</name>
<organism evidence="8 9">
    <name type="scientific">Agromyces protaetiae</name>
    <dbReference type="NCBI Taxonomy" id="2509455"/>
    <lineage>
        <taxon>Bacteria</taxon>
        <taxon>Bacillati</taxon>
        <taxon>Actinomycetota</taxon>
        <taxon>Actinomycetes</taxon>
        <taxon>Micrococcales</taxon>
        <taxon>Microbacteriaceae</taxon>
        <taxon>Agromyces</taxon>
    </lineage>
</organism>
<dbReference type="Proteomes" id="UP000291259">
    <property type="component" value="Chromosome"/>
</dbReference>
<reference evidence="8 9" key="1">
    <citation type="submission" date="2019-01" db="EMBL/GenBank/DDBJ databases">
        <title>Genome sequencing of strain FW100M-8.</title>
        <authorList>
            <person name="Heo J."/>
            <person name="Kim S.-J."/>
            <person name="Kim J.-S."/>
            <person name="Hong S.-B."/>
            <person name="Kwon S.-W."/>
        </authorList>
    </citation>
    <scope>NUCLEOTIDE SEQUENCE [LARGE SCALE GENOMIC DNA]</scope>
    <source>
        <strain evidence="8 9">FW100M-8</strain>
    </source>
</reference>
<feature type="transmembrane region" description="Helical" evidence="6">
    <location>
        <begin position="12"/>
        <end position="31"/>
    </location>
</feature>
<evidence type="ECO:0000256" key="2">
    <source>
        <dbReference type="ARBA" id="ARBA00022475"/>
    </source>
</evidence>
<evidence type="ECO:0000313" key="9">
    <source>
        <dbReference type="Proteomes" id="UP000291259"/>
    </source>
</evidence>
<keyword evidence="3 6" id="KW-0812">Transmembrane</keyword>
<keyword evidence="2" id="KW-1003">Cell membrane</keyword>
<dbReference type="EMBL" id="CP035491">
    <property type="protein sequence ID" value="QAY72736.1"/>
    <property type="molecule type" value="Genomic_DNA"/>
</dbReference>
<dbReference type="AlphaFoldDB" id="A0A4P6FAS3"/>
<proteinExistence type="predicted"/>
<evidence type="ECO:0000256" key="1">
    <source>
        <dbReference type="ARBA" id="ARBA00004651"/>
    </source>
</evidence>
<feature type="transmembrane region" description="Helical" evidence="6">
    <location>
        <begin position="43"/>
        <end position="66"/>
    </location>
</feature>
<keyword evidence="4 6" id="KW-1133">Transmembrane helix</keyword>
<gene>
    <name evidence="8" type="ORF">ET445_04660</name>
</gene>
<feature type="domain" description="Cardiolipin synthase N-terminal" evidence="7">
    <location>
        <begin position="21"/>
        <end position="67"/>
    </location>
</feature>
<comment type="subcellular location">
    <subcellularLocation>
        <location evidence="1">Cell membrane</location>
        <topology evidence="1">Multi-pass membrane protein</topology>
    </subcellularLocation>
</comment>